<accession>A0A8J7MDS2</accession>
<dbReference type="RefSeq" id="WP_200310816.1">
    <property type="nucleotide sequence ID" value="NZ_JAENIM010000034.1"/>
</dbReference>
<organism evidence="1 2">
    <name type="scientific">Persicirhabdus sediminis</name>
    <dbReference type="NCBI Taxonomy" id="454144"/>
    <lineage>
        <taxon>Bacteria</taxon>
        <taxon>Pseudomonadati</taxon>
        <taxon>Verrucomicrobiota</taxon>
        <taxon>Verrucomicrobiia</taxon>
        <taxon>Verrucomicrobiales</taxon>
        <taxon>Verrucomicrobiaceae</taxon>
        <taxon>Persicirhabdus</taxon>
    </lineage>
</organism>
<gene>
    <name evidence="1" type="ORF">JIN82_06445</name>
</gene>
<dbReference type="EMBL" id="JAENIM010000034">
    <property type="protein sequence ID" value="MBK1790792.1"/>
    <property type="molecule type" value="Genomic_DNA"/>
</dbReference>
<reference evidence="1" key="1">
    <citation type="submission" date="2021-01" db="EMBL/GenBank/DDBJ databases">
        <title>Modified the classification status of verrucomicrobia.</title>
        <authorList>
            <person name="Feng X."/>
        </authorList>
    </citation>
    <scope>NUCLEOTIDE SEQUENCE</scope>
    <source>
        <strain evidence="1">_KCTC 22039</strain>
    </source>
</reference>
<keyword evidence="2" id="KW-1185">Reference proteome</keyword>
<protein>
    <submittedName>
        <fullName evidence="1">Uncharacterized protein</fullName>
    </submittedName>
</protein>
<dbReference type="AlphaFoldDB" id="A0A8J7MDS2"/>
<proteinExistence type="predicted"/>
<evidence type="ECO:0000313" key="2">
    <source>
        <dbReference type="Proteomes" id="UP000624703"/>
    </source>
</evidence>
<name>A0A8J7MDS2_9BACT</name>
<comment type="caution">
    <text evidence="1">The sequence shown here is derived from an EMBL/GenBank/DDBJ whole genome shotgun (WGS) entry which is preliminary data.</text>
</comment>
<sequence>MNTTIGKRSAIKPQRSHTGLRLNAKQIARCMKYEHESNDPEGTIYLSKGRGCEEVKIDWLGETKTAWIKRH</sequence>
<dbReference type="Proteomes" id="UP000624703">
    <property type="component" value="Unassembled WGS sequence"/>
</dbReference>
<evidence type="ECO:0000313" key="1">
    <source>
        <dbReference type="EMBL" id="MBK1790792.1"/>
    </source>
</evidence>